<dbReference type="InterPro" id="IPR013785">
    <property type="entry name" value="Aldolase_TIM"/>
</dbReference>
<feature type="binding site" evidence="7">
    <location>
        <begin position="354"/>
        <end position="355"/>
    </location>
    <ligand>
        <name>FMN</name>
        <dbReference type="ChEBI" id="CHEBI:58210"/>
    </ligand>
</feature>
<evidence type="ECO:0000256" key="5">
    <source>
        <dbReference type="ARBA" id="ARBA00024042"/>
    </source>
</evidence>
<dbReference type="Pfam" id="PF01070">
    <property type="entry name" value="FMN_dh"/>
    <property type="match status" value="1"/>
</dbReference>
<keyword evidence="10" id="KW-1185">Reference proteome</keyword>
<dbReference type="InterPro" id="IPR000262">
    <property type="entry name" value="FMN-dep_DH"/>
</dbReference>
<dbReference type="PROSITE" id="PS00557">
    <property type="entry name" value="FMN_HYDROXY_ACID_DH_1"/>
    <property type="match status" value="1"/>
</dbReference>
<dbReference type="PROSITE" id="PS51349">
    <property type="entry name" value="FMN_HYDROXY_ACID_DH_2"/>
    <property type="match status" value="1"/>
</dbReference>
<keyword evidence="2 7" id="KW-0285">Flavoprotein</keyword>
<dbReference type="GO" id="GO:0010181">
    <property type="term" value="F:FMN binding"/>
    <property type="evidence" value="ECO:0007669"/>
    <property type="project" value="InterPro"/>
</dbReference>
<feature type="active site" description="Proton acceptor" evidence="6">
    <location>
        <position position="300"/>
    </location>
</feature>
<feature type="binding site" evidence="7">
    <location>
        <position position="160"/>
    </location>
    <ligand>
        <name>glyoxylate</name>
        <dbReference type="ChEBI" id="CHEBI:36655"/>
    </ligand>
</feature>
<sequence length="412" mass="45013">MVRRQVPKPAELRELMQFKKPQLNGRKRRLDAALTIEDLRTIARRRTPRAAFDYTDGAAESELSLRRARQAFADVEFHPSILSDVANVDTSTTVFGGPSALPFGIAPTGFTRLMQTEGEIAGAGAAGAAGIPFCLSTLGTTSIEDVKAANPHGRNWFQLYVMRKREISYALVERAAEAGFDTLFFTVDTPIAGARLRDKRNGFSIPPQLSLRTVANAIPRPWWWYDFLTTPKLEFASLSSTGGTVGELLDAAMDPTISFEDLKVIREMWPGKLAIKGVQTLDDARKLADFGVDGILLSNHGGRQLDRAPIPFHLLPDVVREVGKDVEVSVDTGILNGADIVACIALGAKFTLVGRAYLYGLMAGGREGVDRTIQILTEQVVRTMKLLGAHSLEELTPAHVTQLVRLAPIPRP</sequence>
<dbReference type="FunFam" id="3.20.20.70:FF:000029">
    <property type="entry name" value="L-lactate dehydrogenase"/>
    <property type="match status" value="1"/>
</dbReference>
<dbReference type="Proteomes" id="UP000317982">
    <property type="component" value="Unassembled WGS sequence"/>
</dbReference>
<dbReference type="FunCoup" id="A0A545AML5">
    <property type="interactions" value="276"/>
</dbReference>
<feature type="binding site" evidence="7">
    <location>
        <position position="186"/>
    </location>
    <ligand>
        <name>FMN</name>
        <dbReference type="ChEBI" id="CHEBI:58210"/>
    </ligand>
</feature>
<evidence type="ECO:0000259" key="8">
    <source>
        <dbReference type="PROSITE" id="PS51349"/>
    </source>
</evidence>
<dbReference type="AlphaFoldDB" id="A0A545AML5"/>
<feature type="domain" description="FMN hydroxy acid dehydrogenase" evidence="8">
    <location>
        <begin position="28"/>
        <end position="405"/>
    </location>
</feature>
<comment type="similarity">
    <text evidence="5">Belongs to the FMN-dependent alpha-hydroxy acid dehydrogenase family.</text>
</comment>
<evidence type="ECO:0000256" key="6">
    <source>
        <dbReference type="PIRSR" id="PIRSR000138-1"/>
    </source>
</evidence>
<evidence type="ECO:0000256" key="4">
    <source>
        <dbReference type="ARBA" id="ARBA00023002"/>
    </source>
</evidence>
<evidence type="ECO:0000313" key="9">
    <source>
        <dbReference type="EMBL" id="TQS42500.1"/>
    </source>
</evidence>
<dbReference type="RefSeq" id="WP_142707189.1">
    <property type="nucleotide sequence ID" value="NZ_VIRS01000018.1"/>
</dbReference>
<feature type="binding site" evidence="7">
    <location>
        <position position="300"/>
    </location>
    <ligand>
        <name>glyoxylate</name>
        <dbReference type="ChEBI" id="CHEBI:36655"/>
    </ligand>
</feature>
<comment type="caution">
    <text evidence="9">The sequence shown here is derived from an EMBL/GenBank/DDBJ whole genome shotgun (WGS) entry which is preliminary data.</text>
</comment>
<feature type="binding site" evidence="7">
    <location>
        <position position="276"/>
    </location>
    <ligand>
        <name>FMN</name>
        <dbReference type="ChEBI" id="CHEBI:58210"/>
    </ligand>
</feature>
<dbReference type="EMBL" id="VIRS01000018">
    <property type="protein sequence ID" value="TQS42500.1"/>
    <property type="molecule type" value="Genomic_DNA"/>
</dbReference>
<feature type="binding site" evidence="7">
    <location>
        <position position="303"/>
    </location>
    <ligand>
        <name>glyoxylate</name>
        <dbReference type="ChEBI" id="CHEBI:36655"/>
    </ligand>
</feature>
<feature type="binding site" evidence="7">
    <location>
        <begin position="107"/>
        <end position="109"/>
    </location>
    <ligand>
        <name>FMN</name>
        <dbReference type="ChEBI" id="CHEBI:58210"/>
    </ligand>
</feature>
<accession>A0A545AML5</accession>
<dbReference type="OrthoDB" id="9770452at2"/>
<dbReference type="SUPFAM" id="SSF51395">
    <property type="entry name" value="FMN-linked oxidoreductases"/>
    <property type="match status" value="1"/>
</dbReference>
<dbReference type="GO" id="GO:0016614">
    <property type="term" value="F:oxidoreductase activity, acting on CH-OH group of donors"/>
    <property type="evidence" value="ECO:0007669"/>
    <property type="project" value="UniProtKB-ARBA"/>
</dbReference>
<evidence type="ECO:0000256" key="1">
    <source>
        <dbReference type="ARBA" id="ARBA00001917"/>
    </source>
</evidence>
<evidence type="ECO:0000256" key="2">
    <source>
        <dbReference type="ARBA" id="ARBA00022630"/>
    </source>
</evidence>
<dbReference type="InterPro" id="IPR012133">
    <property type="entry name" value="Alpha-hydoxy_acid_DH_FMN"/>
</dbReference>
<name>A0A545AML5_9ACTN</name>
<feature type="binding site" evidence="7">
    <location>
        <position position="158"/>
    </location>
    <ligand>
        <name>FMN</name>
        <dbReference type="ChEBI" id="CHEBI:58210"/>
    </ligand>
</feature>
<dbReference type="InParanoid" id="A0A545AML5"/>
<dbReference type="PANTHER" id="PTHR10578:SF107">
    <property type="entry name" value="2-HYDROXYACID OXIDASE 1"/>
    <property type="match status" value="1"/>
</dbReference>
<feature type="binding site" evidence="7">
    <location>
        <position position="195"/>
    </location>
    <ligand>
        <name>glyoxylate</name>
        <dbReference type="ChEBI" id="CHEBI:36655"/>
    </ligand>
</feature>
<reference evidence="9 10" key="1">
    <citation type="submission" date="2019-07" db="EMBL/GenBank/DDBJ databases">
        <title>Cryptosporangium phraense sp. nov., isolated from plant litter.</title>
        <authorList>
            <person name="Suriyachadkun C."/>
        </authorList>
    </citation>
    <scope>NUCLEOTIDE SEQUENCE [LARGE SCALE GENOMIC DNA]</scope>
    <source>
        <strain evidence="9 10">A-T 5661</strain>
    </source>
</reference>
<dbReference type="InterPro" id="IPR037396">
    <property type="entry name" value="FMN_HAD"/>
</dbReference>
<dbReference type="CDD" id="cd02809">
    <property type="entry name" value="alpha_hydroxyacid_oxid_FMN"/>
    <property type="match status" value="1"/>
</dbReference>
<gene>
    <name evidence="9" type="ORF">FL583_24705</name>
</gene>
<feature type="binding site" evidence="7">
    <location>
        <position position="136"/>
    </location>
    <ligand>
        <name>FMN</name>
        <dbReference type="ChEBI" id="CHEBI:58210"/>
    </ligand>
</feature>
<organism evidence="9 10">
    <name type="scientific">Cryptosporangium phraense</name>
    <dbReference type="NCBI Taxonomy" id="2593070"/>
    <lineage>
        <taxon>Bacteria</taxon>
        <taxon>Bacillati</taxon>
        <taxon>Actinomycetota</taxon>
        <taxon>Actinomycetes</taxon>
        <taxon>Cryptosporangiales</taxon>
        <taxon>Cryptosporangiaceae</taxon>
        <taxon>Cryptosporangium</taxon>
    </lineage>
</organism>
<evidence type="ECO:0000256" key="3">
    <source>
        <dbReference type="ARBA" id="ARBA00022643"/>
    </source>
</evidence>
<evidence type="ECO:0000313" key="10">
    <source>
        <dbReference type="Proteomes" id="UP000317982"/>
    </source>
</evidence>
<feature type="binding site" evidence="7">
    <location>
        <position position="54"/>
    </location>
    <ligand>
        <name>glyoxylate</name>
        <dbReference type="ChEBI" id="CHEBI:36655"/>
    </ligand>
</feature>
<dbReference type="Gene3D" id="3.20.20.70">
    <property type="entry name" value="Aldolase class I"/>
    <property type="match status" value="1"/>
</dbReference>
<dbReference type="PANTHER" id="PTHR10578">
    <property type="entry name" value="S -2-HYDROXY-ACID OXIDASE-RELATED"/>
    <property type="match status" value="1"/>
</dbReference>
<evidence type="ECO:0000256" key="7">
    <source>
        <dbReference type="PIRSR" id="PIRSR000138-2"/>
    </source>
</evidence>
<protein>
    <submittedName>
        <fullName evidence="9">Alpha-hydroxy-acid oxidizing protein</fullName>
    </submittedName>
</protein>
<dbReference type="InterPro" id="IPR008259">
    <property type="entry name" value="FMN_hydac_DH_AS"/>
</dbReference>
<dbReference type="PIRSF" id="PIRSF000138">
    <property type="entry name" value="Al-hdrx_acd_dh"/>
    <property type="match status" value="1"/>
</dbReference>
<keyword evidence="3 7" id="KW-0288">FMN</keyword>
<keyword evidence="4" id="KW-0560">Oxidoreductase</keyword>
<proteinExistence type="inferred from homology"/>
<comment type="cofactor">
    <cofactor evidence="1">
        <name>FMN</name>
        <dbReference type="ChEBI" id="CHEBI:58210"/>
    </cofactor>
</comment>
<feature type="binding site" evidence="7">
    <location>
        <position position="298"/>
    </location>
    <ligand>
        <name>FMN</name>
        <dbReference type="ChEBI" id="CHEBI:58210"/>
    </ligand>
</feature>